<sequence>MNKCMVMSLHVCRRCFELVFKNKLVLYIFVAVRQVCMVTMKLDAKRRIVMSRTNDDDNAARDQFRLEETEHTRYQAKKHCTKLKLSLRSIQPDTLG</sequence>
<evidence type="ECO:0000313" key="2">
    <source>
        <dbReference type="Proteomes" id="UP001229421"/>
    </source>
</evidence>
<evidence type="ECO:0000313" key="1">
    <source>
        <dbReference type="EMBL" id="KAK1406859.1"/>
    </source>
</evidence>
<dbReference type="EMBL" id="JAUHHV010000011">
    <property type="protein sequence ID" value="KAK1406859.1"/>
    <property type="molecule type" value="Genomic_DNA"/>
</dbReference>
<accession>A0AAD8JNY3</accession>
<keyword evidence="2" id="KW-1185">Reference proteome</keyword>
<gene>
    <name evidence="1" type="ORF">QVD17_38467</name>
</gene>
<reference evidence="1" key="1">
    <citation type="journal article" date="2023" name="bioRxiv">
        <title>Improved chromosome-level genome assembly for marigold (Tagetes erecta).</title>
        <authorList>
            <person name="Jiang F."/>
            <person name="Yuan L."/>
            <person name="Wang S."/>
            <person name="Wang H."/>
            <person name="Xu D."/>
            <person name="Wang A."/>
            <person name="Fan W."/>
        </authorList>
    </citation>
    <scope>NUCLEOTIDE SEQUENCE</scope>
    <source>
        <strain evidence="1">WSJ</strain>
        <tissue evidence="1">Leaf</tissue>
    </source>
</reference>
<name>A0AAD8JNY3_TARER</name>
<comment type="caution">
    <text evidence="1">The sequence shown here is derived from an EMBL/GenBank/DDBJ whole genome shotgun (WGS) entry which is preliminary data.</text>
</comment>
<dbReference type="Proteomes" id="UP001229421">
    <property type="component" value="Unassembled WGS sequence"/>
</dbReference>
<dbReference type="AlphaFoldDB" id="A0AAD8JNY3"/>
<organism evidence="1 2">
    <name type="scientific">Tagetes erecta</name>
    <name type="common">African marigold</name>
    <dbReference type="NCBI Taxonomy" id="13708"/>
    <lineage>
        <taxon>Eukaryota</taxon>
        <taxon>Viridiplantae</taxon>
        <taxon>Streptophyta</taxon>
        <taxon>Embryophyta</taxon>
        <taxon>Tracheophyta</taxon>
        <taxon>Spermatophyta</taxon>
        <taxon>Magnoliopsida</taxon>
        <taxon>eudicotyledons</taxon>
        <taxon>Gunneridae</taxon>
        <taxon>Pentapetalae</taxon>
        <taxon>asterids</taxon>
        <taxon>campanulids</taxon>
        <taxon>Asterales</taxon>
        <taxon>Asteraceae</taxon>
        <taxon>Asteroideae</taxon>
        <taxon>Heliantheae alliance</taxon>
        <taxon>Tageteae</taxon>
        <taxon>Tagetes</taxon>
    </lineage>
</organism>
<protein>
    <submittedName>
        <fullName evidence="1">Uncharacterized protein</fullName>
    </submittedName>
</protein>
<proteinExistence type="predicted"/>